<comment type="caution">
    <text evidence="2">The sequence shown here is derived from an EMBL/GenBank/DDBJ whole genome shotgun (WGS) entry which is preliminary data.</text>
</comment>
<evidence type="ECO:0000313" key="3">
    <source>
        <dbReference type="Proteomes" id="UP001311799"/>
    </source>
</evidence>
<dbReference type="EMBL" id="JAWDEY010000015">
    <property type="protein sequence ID" value="KAK6589095.1"/>
    <property type="molecule type" value="Genomic_DNA"/>
</dbReference>
<dbReference type="AlphaFoldDB" id="A0AAV9XWE3"/>
<reference evidence="2 3" key="1">
    <citation type="submission" date="2023-10" db="EMBL/GenBank/DDBJ databases">
        <title>Comparative genomics analysis reveals potential genetic determinants of host preference in Cryptosporidium xiaoi.</title>
        <authorList>
            <person name="Xiao L."/>
            <person name="Li J."/>
        </authorList>
    </citation>
    <scope>NUCLEOTIDE SEQUENCE [LARGE SCALE GENOMIC DNA]</scope>
    <source>
        <strain evidence="2 3">52996</strain>
    </source>
</reference>
<keyword evidence="3" id="KW-1185">Reference proteome</keyword>
<dbReference type="Gene3D" id="1.10.287.1490">
    <property type="match status" value="1"/>
</dbReference>
<dbReference type="Proteomes" id="UP001311799">
    <property type="component" value="Unassembled WGS sequence"/>
</dbReference>
<proteinExistence type="predicted"/>
<sequence>MKEAQFGIKSLVFGSETVKRGLDVLTTINNTIDGLNNNTREPGMNSITTTKEPSLVGSNETVRKEVGQIYGRLMKELRLIQINCGDLNSMGKLEIESINSNVNFSELYIKWRRKYGESFIDIPNIEQNQRVYNLTADDIGTIILVEIKPRIETEDKLNITYGELGPICIDDSTRKSLLNSIRSGIVRFPVKLLGNEYDILFDPKKNNYLDSLNSMELIRDLLVITTEDVKVLRDGMSSSIGLNAEKRTEWSAKYFGGNIQVILDTKNHCEFTLISGNDLHKQSIRVKATSKNSRDILTLTIRCLNAKHLISVETILKCTLWSNILDSRFGTHKGAHNNINDNETNDYIKLDILSYTTKLEEVIIDLSYKEKKHIDDKNKIKNEKLILENELSETISAYQGIISQINIQDKKEEKCGGIQSNNNSVYESKKGENNVFNTNKSLLYGYNGGIYISNSEKETLSSESNRNICSDCSKSIMSENIKLSTENANAKKIKDMESEILELKVKLDNLNQEKVELIDKVEKSKLEIENINSELELYKKYDLNNYKDEIQKISEYQGRILELESQNSEKQEVIKNIATEKSKLSKELSNLKFDFNRLKDQHNQLNKKYISITMNNNSNFNESHLREEITSLKEKVFDLENSNSELNATISNLKYRVRRLAMIKY</sequence>
<feature type="coiled-coil region" evidence="1">
    <location>
        <begin position="493"/>
        <end position="649"/>
    </location>
</feature>
<gene>
    <name evidence="2" type="ORF">RS030_233548</name>
</gene>
<organism evidence="2 3">
    <name type="scientific">Cryptosporidium xiaoi</name>
    <dbReference type="NCBI Taxonomy" id="659607"/>
    <lineage>
        <taxon>Eukaryota</taxon>
        <taxon>Sar</taxon>
        <taxon>Alveolata</taxon>
        <taxon>Apicomplexa</taxon>
        <taxon>Conoidasida</taxon>
        <taxon>Coccidia</taxon>
        <taxon>Eucoccidiorida</taxon>
        <taxon>Eimeriorina</taxon>
        <taxon>Cryptosporidiidae</taxon>
        <taxon>Cryptosporidium</taxon>
    </lineage>
</organism>
<evidence type="ECO:0000313" key="2">
    <source>
        <dbReference type="EMBL" id="KAK6589095.1"/>
    </source>
</evidence>
<name>A0AAV9XWE3_9CRYT</name>
<keyword evidence="1" id="KW-0175">Coiled coil</keyword>
<protein>
    <submittedName>
        <fullName evidence="2">Uncharacterized protein</fullName>
    </submittedName>
</protein>
<accession>A0AAV9XWE3</accession>
<evidence type="ECO:0000256" key="1">
    <source>
        <dbReference type="SAM" id="Coils"/>
    </source>
</evidence>